<evidence type="ECO:0000259" key="12">
    <source>
        <dbReference type="Pfam" id="PF26002"/>
    </source>
</evidence>
<accession>A0A941DKV5</accession>
<dbReference type="GO" id="GO:0005886">
    <property type="term" value="C:plasma membrane"/>
    <property type="evidence" value="ECO:0007669"/>
    <property type="project" value="UniProtKB-SubCell"/>
</dbReference>
<proteinExistence type="inferred from homology"/>
<reference evidence="13 14" key="1">
    <citation type="submission" date="2021-04" db="EMBL/GenBank/DDBJ databases">
        <title>novel species isolated from subtropical streams in China.</title>
        <authorList>
            <person name="Lu H."/>
        </authorList>
    </citation>
    <scope>NUCLEOTIDE SEQUENCE [LARGE SCALE GENOMIC DNA]</scope>
    <source>
        <strain evidence="13 14">BYS107W</strain>
    </source>
</reference>
<dbReference type="PANTHER" id="PTHR30386:SF17">
    <property type="entry name" value="ALKALINE PROTEASE SECRETION PROTEIN APRE"/>
    <property type="match status" value="1"/>
</dbReference>
<dbReference type="PRINTS" id="PR01490">
    <property type="entry name" value="RTXTOXIND"/>
</dbReference>
<organism evidence="13 14">
    <name type="scientific">Undibacterium baiyunense</name>
    <dbReference type="NCBI Taxonomy" id="2828731"/>
    <lineage>
        <taxon>Bacteria</taxon>
        <taxon>Pseudomonadati</taxon>
        <taxon>Pseudomonadota</taxon>
        <taxon>Betaproteobacteria</taxon>
        <taxon>Burkholderiales</taxon>
        <taxon>Oxalobacteraceae</taxon>
        <taxon>Undibacterium</taxon>
    </lineage>
</organism>
<protein>
    <recommendedName>
        <fullName evidence="9">Membrane fusion protein (MFP) family protein</fullName>
    </recommendedName>
</protein>
<dbReference type="SUPFAM" id="SSF111369">
    <property type="entry name" value="HlyD-like secretion proteins"/>
    <property type="match status" value="1"/>
</dbReference>
<dbReference type="InterPro" id="IPR050739">
    <property type="entry name" value="MFP"/>
</dbReference>
<dbReference type="AlphaFoldDB" id="A0A941DKV5"/>
<dbReference type="InterPro" id="IPR010129">
    <property type="entry name" value="T1SS_HlyD"/>
</dbReference>
<dbReference type="Pfam" id="PF25994">
    <property type="entry name" value="HH_AprE"/>
    <property type="match status" value="1"/>
</dbReference>
<dbReference type="RefSeq" id="WP_212685346.1">
    <property type="nucleotide sequence ID" value="NZ_JAGSPM010000010.1"/>
</dbReference>
<dbReference type="Gene3D" id="2.40.30.170">
    <property type="match status" value="1"/>
</dbReference>
<comment type="subcellular location">
    <subcellularLocation>
        <location evidence="1 9">Cell inner membrane</location>
        <topology evidence="1 9">Single-pass membrane protein</topology>
    </subcellularLocation>
</comment>
<comment type="similarity">
    <text evidence="2 9">Belongs to the membrane fusion protein (MFP) (TC 8.A.1) family.</text>
</comment>
<dbReference type="Pfam" id="PF26002">
    <property type="entry name" value="Beta-barrel_AprE"/>
    <property type="match status" value="1"/>
</dbReference>
<feature type="coiled-coil region" evidence="10">
    <location>
        <begin position="270"/>
        <end position="304"/>
    </location>
</feature>
<feature type="transmembrane region" description="Helical" evidence="9">
    <location>
        <begin position="34"/>
        <end position="52"/>
    </location>
</feature>
<gene>
    <name evidence="13" type="ORF">KDM92_15475</name>
</gene>
<evidence type="ECO:0000256" key="5">
    <source>
        <dbReference type="ARBA" id="ARBA00022519"/>
    </source>
</evidence>
<comment type="caution">
    <text evidence="13">The sequence shown here is derived from an EMBL/GenBank/DDBJ whole genome shotgun (WGS) entry which is preliminary data.</text>
</comment>
<evidence type="ECO:0000256" key="6">
    <source>
        <dbReference type="ARBA" id="ARBA00022692"/>
    </source>
</evidence>
<keyword evidence="7 9" id="KW-1133">Transmembrane helix</keyword>
<keyword evidence="3 9" id="KW-0813">Transport</keyword>
<evidence type="ECO:0000256" key="7">
    <source>
        <dbReference type="ARBA" id="ARBA00022989"/>
    </source>
</evidence>
<keyword evidence="10" id="KW-0175">Coiled coil</keyword>
<evidence type="ECO:0000256" key="8">
    <source>
        <dbReference type="ARBA" id="ARBA00023136"/>
    </source>
</evidence>
<name>A0A941DKV5_9BURK</name>
<dbReference type="GO" id="GO:0015031">
    <property type="term" value="P:protein transport"/>
    <property type="evidence" value="ECO:0007669"/>
    <property type="project" value="InterPro"/>
</dbReference>
<evidence type="ECO:0000259" key="11">
    <source>
        <dbReference type="Pfam" id="PF25994"/>
    </source>
</evidence>
<dbReference type="InterPro" id="IPR058982">
    <property type="entry name" value="Beta-barrel_AprE"/>
</dbReference>
<evidence type="ECO:0000256" key="4">
    <source>
        <dbReference type="ARBA" id="ARBA00022475"/>
    </source>
</evidence>
<keyword evidence="4 9" id="KW-1003">Cell membrane</keyword>
<evidence type="ECO:0000256" key="1">
    <source>
        <dbReference type="ARBA" id="ARBA00004377"/>
    </source>
</evidence>
<dbReference type="EMBL" id="JAGSPM010000010">
    <property type="protein sequence ID" value="MBR7747987.1"/>
    <property type="molecule type" value="Genomic_DNA"/>
</dbReference>
<keyword evidence="6 9" id="KW-0812">Transmembrane</keyword>
<evidence type="ECO:0000313" key="13">
    <source>
        <dbReference type="EMBL" id="MBR7747987.1"/>
    </source>
</evidence>
<dbReference type="Gene3D" id="2.40.50.100">
    <property type="match status" value="1"/>
</dbReference>
<dbReference type="PANTHER" id="PTHR30386">
    <property type="entry name" value="MEMBRANE FUSION SUBUNIT OF EMRAB-TOLC MULTIDRUG EFFLUX PUMP"/>
    <property type="match status" value="1"/>
</dbReference>
<dbReference type="InterPro" id="IPR058781">
    <property type="entry name" value="HH_AprE-like"/>
</dbReference>
<keyword evidence="8 9" id="KW-0472">Membrane</keyword>
<dbReference type="NCBIfam" id="TIGR01843">
    <property type="entry name" value="type_I_hlyD"/>
    <property type="match status" value="1"/>
</dbReference>
<evidence type="ECO:0000256" key="2">
    <source>
        <dbReference type="ARBA" id="ARBA00009477"/>
    </source>
</evidence>
<evidence type="ECO:0000313" key="14">
    <source>
        <dbReference type="Proteomes" id="UP000680158"/>
    </source>
</evidence>
<feature type="domain" description="AprE-like long alpha-helical hairpin" evidence="11">
    <location>
        <begin position="107"/>
        <end position="293"/>
    </location>
</feature>
<sequence length="451" mass="49786">MKNIGTSNALVTDVKSQDVAVLEVNTDSRRYVRLGWLIVLVGIVGFFIWASFAPLDQGAPAQGTVVAASGRKTIQHQNGGTVDDILVKDGDVVKAGQVLLKMNAVSAQSAADIARTQLITATVAIARLTAERANSEKIVFPKWLLDTKNDSHVANSLMLQEQLFQSRQLALRSEMASYDENLEGLKMQLQGQEASMINKREQQAILKEQVENMRELAKDGFVARNRLLDLERSYAQVNGAISEDIGNIGRIKRQSAEVAFRKVQRQQDYQKEVRSQLSDMQREAESLENRLKVLDLELANVLVKAPVDGTVVGLNVFTKGGVVPPGFRLMELVPAEDALVVEGMLPVNLIDKVHPGLDVEFLFSAFNTNTTPHIPGKLTSISADRSVDERSGMPYYKFRASVTPDGMKKLGNLQIRPGMPADITIKTGERTLMNYLLRPIVDRAHSALKER</sequence>
<feature type="domain" description="AprE-like beta-barrel" evidence="12">
    <location>
        <begin position="339"/>
        <end position="428"/>
    </location>
</feature>
<feature type="coiled-coil region" evidence="10">
    <location>
        <begin position="175"/>
        <end position="219"/>
    </location>
</feature>
<evidence type="ECO:0000256" key="9">
    <source>
        <dbReference type="RuleBase" id="RU365093"/>
    </source>
</evidence>
<evidence type="ECO:0000256" key="3">
    <source>
        <dbReference type="ARBA" id="ARBA00022448"/>
    </source>
</evidence>
<dbReference type="Proteomes" id="UP000680158">
    <property type="component" value="Unassembled WGS sequence"/>
</dbReference>
<keyword evidence="14" id="KW-1185">Reference proteome</keyword>
<evidence type="ECO:0000256" key="10">
    <source>
        <dbReference type="SAM" id="Coils"/>
    </source>
</evidence>
<keyword evidence="5 9" id="KW-0997">Cell inner membrane</keyword>